<keyword evidence="2" id="KW-1185">Reference proteome</keyword>
<dbReference type="InterPro" id="IPR032466">
    <property type="entry name" value="Metal_Hydrolase"/>
</dbReference>
<proteinExistence type="predicted"/>
<evidence type="ECO:0000313" key="2">
    <source>
        <dbReference type="Proteomes" id="UP000322294"/>
    </source>
</evidence>
<dbReference type="GO" id="GO:0070573">
    <property type="term" value="F:metallodipeptidase activity"/>
    <property type="evidence" value="ECO:0007669"/>
    <property type="project" value="InterPro"/>
</dbReference>
<sequence>MFQLSEEQEQRALRLHRESIVFDAHCDTILQVLDGKRTLGERSQEGHINIPRLKGGGIKAQVFSVFVRPEWYGDAVHATLKGIAALKREFEKNAGDVILARSAGDIKKAAAEGKIAALISIEGGEALQGDLDMIEIYRELGVSSLILTWNNRNPIADGAGDIRSGGGLSSFGVEVIKEMERLGMIVDLAHISPRGFWDAMETATKPVIVSHSLPRKFMDIPRNLDDNQIKAVAEKGGVIGVSFYFASYGGEGGNLEKALDAIDYIVNIGGVDCAGLGSDFDGFSGEVPGLESCEKFWNITRGLVYRGYSDEDIEKILGKNFIRVYEQVQSK</sequence>
<dbReference type="Proteomes" id="UP000322294">
    <property type="component" value="Unassembled WGS sequence"/>
</dbReference>
<dbReference type="EMBL" id="VNHO01000003">
    <property type="protein sequence ID" value="TYP58523.1"/>
    <property type="molecule type" value="Genomic_DNA"/>
</dbReference>
<comment type="caution">
    <text evidence="1">The sequence shown here is derived from an EMBL/GenBank/DDBJ whole genome shotgun (WGS) entry which is preliminary data.</text>
</comment>
<dbReference type="PANTHER" id="PTHR10443">
    <property type="entry name" value="MICROSOMAL DIPEPTIDASE"/>
    <property type="match status" value="1"/>
</dbReference>
<dbReference type="GO" id="GO:0006508">
    <property type="term" value="P:proteolysis"/>
    <property type="evidence" value="ECO:0007669"/>
    <property type="project" value="InterPro"/>
</dbReference>
<organism evidence="1 2">
    <name type="scientific">Thermosediminibacter litoriperuensis</name>
    <dbReference type="NCBI Taxonomy" id="291989"/>
    <lineage>
        <taxon>Bacteria</taxon>
        <taxon>Bacillati</taxon>
        <taxon>Bacillota</taxon>
        <taxon>Clostridia</taxon>
        <taxon>Thermosediminibacterales</taxon>
        <taxon>Thermosediminibacteraceae</taxon>
        <taxon>Thermosediminibacter</taxon>
    </lineage>
</organism>
<dbReference type="InterPro" id="IPR008257">
    <property type="entry name" value="Pept_M19"/>
</dbReference>
<dbReference type="CDD" id="cd01301">
    <property type="entry name" value="rDP_like"/>
    <property type="match status" value="1"/>
</dbReference>
<dbReference type="OrthoDB" id="9804920at2"/>
<dbReference type="Gene3D" id="3.20.20.140">
    <property type="entry name" value="Metal-dependent hydrolases"/>
    <property type="match status" value="1"/>
</dbReference>
<dbReference type="PANTHER" id="PTHR10443:SF12">
    <property type="entry name" value="DIPEPTIDASE"/>
    <property type="match status" value="1"/>
</dbReference>
<name>A0A5S5B080_9FIRM</name>
<dbReference type="Pfam" id="PF01244">
    <property type="entry name" value="Peptidase_M19"/>
    <property type="match status" value="1"/>
</dbReference>
<dbReference type="AlphaFoldDB" id="A0A5S5B080"/>
<accession>A0A5S5B080</accession>
<gene>
    <name evidence="1" type="ORF">LZ11_00369</name>
</gene>
<dbReference type="PROSITE" id="PS51365">
    <property type="entry name" value="RENAL_DIPEPTIDASE_2"/>
    <property type="match status" value="1"/>
</dbReference>
<evidence type="ECO:0000313" key="1">
    <source>
        <dbReference type="EMBL" id="TYP58523.1"/>
    </source>
</evidence>
<reference evidence="1 2" key="1">
    <citation type="submission" date="2019-07" db="EMBL/GenBank/DDBJ databases">
        <title>Genomic Encyclopedia of Type Strains, Phase I: the one thousand microbial genomes (KMG-I) project.</title>
        <authorList>
            <person name="Kyrpides N."/>
        </authorList>
    </citation>
    <scope>NUCLEOTIDE SEQUENCE [LARGE SCALE GENOMIC DNA]</scope>
    <source>
        <strain evidence="1 2">DSM 16647</strain>
    </source>
</reference>
<dbReference type="SUPFAM" id="SSF51556">
    <property type="entry name" value="Metallo-dependent hydrolases"/>
    <property type="match status" value="1"/>
</dbReference>
<dbReference type="RefSeq" id="WP_148866087.1">
    <property type="nucleotide sequence ID" value="NZ_VNHO01000003.1"/>
</dbReference>
<protein>
    <submittedName>
        <fullName evidence="1">Membrane dipeptidase</fullName>
    </submittedName>
</protein>